<evidence type="ECO:0000256" key="6">
    <source>
        <dbReference type="RuleBase" id="RU363041"/>
    </source>
</evidence>
<evidence type="ECO:0000256" key="1">
    <source>
        <dbReference type="ARBA" id="ARBA00004141"/>
    </source>
</evidence>
<reference evidence="8" key="1">
    <citation type="journal article" date="2019" name="Int. J. Syst. Evol. Microbiol.">
        <title>The Global Catalogue of Microorganisms (GCM) 10K type strain sequencing project: providing services to taxonomists for standard genome sequencing and annotation.</title>
        <authorList>
            <consortium name="The Broad Institute Genomics Platform"/>
            <consortium name="The Broad Institute Genome Sequencing Center for Infectious Disease"/>
            <person name="Wu L."/>
            <person name="Ma J."/>
        </authorList>
    </citation>
    <scope>NUCLEOTIDE SEQUENCE [LARGE SCALE GENOMIC DNA]</scope>
    <source>
        <strain evidence="8">JCM 30234</strain>
    </source>
</reference>
<protein>
    <recommendedName>
        <fullName evidence="6">Probable membrane transporter protein</fullName>
    </recommendedName>
</protein>
<comment type="caution">
    <text evidence="7">The sequence shown here is derived from an EMBL/GenBank/DDBJ whole genome shotgun (WGS) entry which is preliminary data.</text>
</comment>
<feature type="transmembrane region" description="Helical" evidence="6">
    <location>
        <begin position="31"/>
        <end position="52"/>
    </location>
</feature>
<accession>A0ABW2UVT7</accession>
<dbReference type="PANTHER" id="PTHR43701">
    <property type="entry name" value="MEMBRANE TRANSPORTER PROTEIN MJ0441-RELATED"/>
    <property type="match status" value="1"/>
</dbReference>
<name>A0ABW2UVT7_9BACI</name>
<keyword evidence="6" id="KW-1003">Cell membrane</keyword>
<feature type="transmembrane region" description="Helical" evidence="6">
    <location>
        <begin position="6"/>
        <end position="24"/>
    </location>
</feature>
<comment type="similarity">
    <text evidence="2 6">Belongs to the 4-toluene sulfonate uptake permease (TSUP) (TC 2.A.102) family.</text>
</comment>
<evidence type="ECO:0000256" key="5">
    <source>
        <dbReference type="ARBA" id="ARBA00023136"/>
    </source>
</evidence>
<dbReference type="EMBL" id="JBHTGR010000022">
    <property type="protein sequence ID" value="MFC7747368.1"/>
    <property type="molecule type" value="Genomic_DNA"/>
</dbReference>
<evidence type="ECO:0000313" key="8">
    <source>
        <dbReference type="Proteomes" id="UP001596620"/>
    </source>
</evidence>
<evidence type="ECO:0000256" key="2">
    <source>
        <dbReference type="ARBA" id="ARBA00009142"/>
    </source>
</evidence>
<dbReference type="InterPro" id="IPR002781">
    <property type="entry name" value="TM_pro_TauE-like"/>
</dbReference>
<keyword evidence="5 6" id="KW-0472">Membrane</keyword>
<evidence type="ECO:0000256" key="4">
    <source>
        <dbReference type="ARBA" id="ARBA00022989"/>
    </source>
</evidence>
<organism evidence="7 8">
    <name type="scientific">Lentibacillus kimchii</name>
    <dbReference type="NCBI Taxonomy" id="1542911"/>
    <lineage>
        <taxon>Bacteria</taxon>
        <taxon>Bacillati</taxon>
        <taxon>Bacillota</taxon>
        <taxon>Bacilli</taxon>
        <taxon>Bacillales</taxon>
        <taxon>Bacillaceae</taxon>
        <taxon>Lentibacillus</taxon>
    </lineage>
</organism>
<evidence type="ECO:0000313" key="7">
    <source>
        <dbReference type="EMBL" id="MFC7747368.1"/>
    </source>
</evidence>
<dbReference type="Proteomes" id="UP001596620">
    <property type="component" value="Unassembled WGS sequence"/>
</dbReference>
<dbReference type="PANTHER" id="PTHR43701:SF2">
    <property type="entry name" value="MEMBRANE TRANSPORTER PROTEIN YJNA-RELATED"/>
    <property type="match status" value="1"/>
</dbReference>
<feature type="transmembrane region" description="Helical" evidence="6">
    <location>
        <begin position="58"/>
        <end position="76"/>
    </location>
</feature>
<gene>
    <name evidence="7" type="ORF">ACFQU8_08990</name>
</gene>
<dbReference type="RefSeq" id="WP_382358926.1">
    <property type="nucleotide sequence ID" value="NZ_JBHTGR010000022.1"/>
</dbReference>
<keyword evidence="3 6" id="KW-0812">Transmembrane</keyword>
<evidence type="ECO:0000256" key="3">
    <source>
        <dbReference type="ARBA" id="ARBA00022692"/>
    </source>
</evidence>
<keyword evidence="4 6" id="KW-1133">Transmembrane helix</keyword>
<dbReference type="InterPro" id="IPR051598">
    <property type="entry name" value="TSUP/Inactive_protease-like"/>
</dbReference>
<proteinExistence type="inferred from homology"/>
<comment type="subcellular location">
    <subcellularLocation>
        <location evidence="6">Cell membrane</location>
        <topology evidence="6">Multi-pass membrane protein</topology>
    </subcellularLocation>
    <subcellularLocation>
        <location evidence="1">Membrane</location>
        <topology evidence="1">Multi-pass membrane protein</topology>
    </subcellularLocation>
</comment>
<keyword evidence="8" id="KW-1185">Reference proteome</keyword>
<dbReference type="Pfam" id="PF01925">
    <property type="entry name" value="TauE"/>
    <property type="match status" value="1"/>
</dbReference>
<sequence>MGILSNYFGIGGVWLLVPILIYIFKFPAHLAIATSIFSLCLYSSYGVVSQFFYDKIDWMAILWGAIGIIIGSKLGMKLAQRMGDYYAKCCPFY</sequence>